<dbReference type="PROSITE" id="PS50206">
    <property type="entry name" value="RHODANESE_3"/>
    <property type="match status" value="1"/>
</dbReference>
<dbReference type="Pfam" id="PF00581">
    <property type="entry name" value="Rhodanese"/>
    <property type="match status" value="1"/>
</dbReference>
<dbReference type="EMBL" id="JAQQKX010000014">
    <property type="protein sequence ID" value="MDC7684687.1"/>
    <property type="molecule type" value="Genomic_DNA"/>
</dbReference>
<evidence type="ECO:0000256" key="1">
    <source>
        <dbReference type="SAM" id="Phobius"/>
    </source>
</evidence>
<dbReference type="InterPro" id="IPR050229">
    <property type="entry name" value="GlpE_sulfurtransferase"/>
</dbReference>
<organism evidence="3 4">
    <name type="scientific">Asticcacaulis aquaticus</name>
    <dbReference type="NCBI Taxonomy" id="2984212"/>
    <lineage>
        <taxon>Bacteria</taxon>
        <taxon>Pseudomonadati</taxon>
        <taxon>Pseudomonadota</taxon>
        <taxon>Alphaproteobacteria</taxon>
        <taxon>Caulobacterales</taxon>
        <taxon>Caulobacteraceae</taxon>
        <taxon>Asticcacaulis</taxon>
    </lineage>
</organism>
<dbReference type="InterPro" id="IPR036873">
    <property type="entry name" value="Rhodanese-like_dom_sf"/>
</dbReference>
<protein>
    <submittedName>
        <fullName evidence="3">Rhodanese-like domain-containing protein</fullName>
    </submittedName>
</protein>
<feature type="transmembrane region" description="Helical" evidence="1">
    <location>
        <begin position="144"/>
        <end position="165"/>
    </location>
</feature>
<dbReference type="InterPro" id="IPR001763">
    <property type="entry name" value="Rhodanese-like_dom"/>
</dbReference>
<evidence type="ECO:0000313" key="4">
    <source>
        <dbReference type="Proteomes" id="UP001214854"/>
    </source>
</evidence>
<dbReference type="SMART" id="SM00450">
    <property type="entry name" value="RHOD"/>
    <property type="match status" value="1"/>
</dbReference>
<keyword evidence="1" id="KW-1133">Transmembrane helix</keyword>
<dbReference type="PANTHER" id="PTHR43031:SF1">
    <property type="entry name" value="PYRIDINE NUCLEOTIDE-DISULPHIDE OXIDOREDUCTASE"/>
    <property type="match status" value="1"/>
</dbReference>
<dbReference type="SUPFAM" id="SSF52821">
    <property type="entry name" value="Rhodanese/Cell cycle control phosphatase"/>
    <property type="match status" value="1"/>
</dbReference>
<dbReference type="PANTHER" id="PTHR43031">
    <property type="entry name" value="FAD-DEPENDENT OXIDOREDUCTASE"/>
    <property type="match status" value="1"/>
</dbReference>
<reference evidence="3 4" key="1">
    <citation type="submission" date="2023-01" db="EMBL/GenBank/DDBJ databases">
        <title>Novel species of the genus Asticcacaulis isolated from rivers.</title>
        <authorList>
            <person name="Lu H."/>
        </authorList>
    </citation>
    <scope>NUCLEOTIDE SEQUENCE [LARGE SCALE GENOMIC DNA]</scope>
    <source>
        <strain evidence="3 4">BYS171W</strain>
    </source>
</reference>
<sequence>MKTVDAATLNLWLSHDEAVLIDVREPVEHDAERIAGAHLYPLSSLNAQALPDYTGKILVVHCLKGGRGQSACAALETANPGLEVYNLDGGIAAWTAAGFATEKKRATARLPIDRQTQLTIGLCVFTGSLLAAFVHPLYALIPAFFGAGLTMAGLTGFCGLARVLALMPWNRA</sequence>
<keyword evidence="1" id="KW-0472">Membrane</keyword>
<dbReference type="Pfam" id="PF11127">
    <property type="entry name" value="YgaP-like_TM"/>
    <property type="match status" value="1"/>
</dbReference>
<feature type="domain" description="Rhodanese" evidence="2">
    <location>
        <begin position="14"/>
        <end position="103"/>
    </location>
</feature>
<dbReference type="Proteomes" id="UP001214854">
    <property type="component" value="Unassembled WGS sequence"/>
</dbReference>
<proteinExistence type="predicted"/>
<name>A0ABT5HX85_9CAUL</name>
<accession>A0ABT5HX85</accession>
<dbReference type="Gene3D" id="3.40.250.10">
    <property type="entry name" value="Rhodanese-like domain"/>
    <property type="match status" value="1"/>
</dbReference>
<dbReference type="CDD" id="cd00158">
    <property type="entry name" value="RHOD"/>
    <property type="match status" value="1"/>
</dbReference>
<evidence type="ECO:0000313" key="3">
    <source>
        <dbReference type="EMBL" id="MDC7684687.1"/>
    </source>
</evidence>
<comment type="caution">
    <text evidence="3">The sequence shown here is derived from an EMBL/GenBank/DDBJ whole genome shotgun (WGS) entry which is preliminary data.</text>
</comment>
<evidence type="ECO:0000259" key="2">
    <source>
        <dbReference type="PROSITE" id="PS50206"/>
    </source>
</evidence>
<gene>
    <name evidence="3" type="ORF">PQU92_15485</name>
</gene>
<dbReference type="Gene3D" id="6.10.140.1340">
    <property type="match status" value="1"/>
</dbReference>
<feature type="transmembrane region" description="Helical" evidence="1">
    <location>
        <begin position="118"/>
        <end position="138"/>
    </location>
</feature>
<keyword evidence="4" id="KW-1185">Reference proteome</keyword>
<keyword evidence="1" id="KW-0812">Transmembrane</keyword>
<dbReference type="InterPro" id="IPR021309">
    <property type="entry name" value="YgaP-like_TM"/>
</dbReference>
<dbReference type="RefSeq" id="WP_272749157.1">
    <property type="nucleotide sequence ID" value="NZ_JAQQKX010000014.1"/>
</dbReference>